<comment type="caution">
    <text evidence="7">The sequence shown here is derived from an EMBL/GenBank/DDBJ whole genome shotgun (WGS) entry which is preliminary data.</text>
</comment>
<dbReference type="InterPro" id="IPR013805">
    <property type="entry name" value="GrpE_CC"/>
</dbReference>
<evidence type="ECO:0000313" key="7">
    <source>
        <dbReference type="EMBL" id="KLL10281.1"/>
    </source>
</evidence>
<keyword evidence="3" id="KW-0963">Cytoplasm</keyword>
<evidence type="ECO:0000256" key="4">
    <source>
        <dbReference type="RuleBase" id="RU000639"/>
    </source>
</evidence>
<dbReference type="Gene3D" id="3.90.20.20">
    <property type="match status" value="1"/>
</dbReference>
<dbReference type="EMBL" id="JWIO01000037">
    <property type="protein sequence ID" value="KLL10281.1"/>
    <property type="molecule type" value="Genomic_DNA"/>
</dbReference>
<dbReference type="PROSITE" id="PS01071">
    <property type="entry name" value="GRPE"/>
    <property type="match status" value="1"/>
</dbReference>
<keyword evidence="8" id="KW-1185">Reference proteome</keyword>
<dbReference type="InterPro" id="IPR000740">
    <property type="entry name" value="GrpE"/>
</dbReference>
<comment type="function">
    <text evidence="3 4">Participates actively in the response to hyperosmotic and heat shock by preventing the aggregation of stress-denatured proteins, in association with DnaK and GrpE. It is the nucleotide exchange factor for DnaK and may function as a thermosensor. Unfolded proteins bind initially to DnaJ; upon interaction with the DnaJ-bound protein, DnaK hydrolyzes its bound ATP, resulting in the formation of a stable complex. GrpE releases ADP from DnaK; ATP binding to DnaK triggers the release of the substrate protein, thus completing the reaction cycle. Several rounds of ATP-dependent interactions between DnaJ, DnaK and GrpE are required for fully efficient folding.</text>
</comment>
<comment type="similarity">
    <text evidence="1 3 5">Belongs to the GrpE family.</text>
</comment>
<evidence type="ECO:0000313" key="8">
    <source>
        <dbReference type="Proteomes" id="UP000035425"/>
    </source>
</evidence>
<feature type="compositionally biased region" description="Basic and acidic residues" evidence="6">
    <location>
        <begin position="19"/>
        <end position="28"/>
    </location>
</feature>
<protein>
    <recommendedName>
        <fullName evidence="3 4">Protein GrpE</fullName>
    </recommendedName>
    <alternativeName>
        <fullName evidence="3">HSP-70 cofactor</fullName>
    </alternativeName>
</protein>
<dbReference type="HAMAP" id="MF_01151">
    <property type="entry name" value="GrpE"/>
    <property type="match status" value="1"/>
</dbReference>
<feature type="compositionally biased region" description="Gly residues" evidence="6">
    <location>
        <begin position="228"/>
        <end position="237"/>
    </location>
</feature>
<feature type="region of interest" description="Disordered" evidence="6">
    <location>
        <begin position="1"/>
        <end position="70"/>
    </location>
</feature>
<evidence type="ECO:0000256" key="3">
    <source>
        <dbReference type="HAMAP-Rule" id="MF_01151"/>
    </source>
</evidence>
<evidence type="ECO:0000256" key="6">
    <source>
        <dbReference type="SAM" id="MobiDB-lite"/>
    </source>
</evidence>
<keyword evidence="2 3" id="KW-0143">Chaperone</keyword>
<feature type="compositionally biased region" description="Polar residues" evidence="6">
    <location>
        <begin position="1"/>
        <end position="12"/>
    </location>
</feature>
<gene>
    <name evidence="3" type="primary">grpE</name>
    <name evidence="7" type="ORF">FrCorBMG51_19070</name>
</gene>
<evidence type="ECO:0000256" key="1">
    <source>
        <dbReference type="ARBA" id="ARBA00009054"/>
    </source>
</evidence>
<evidence type="ECO:0000256" key="2">
    <source>
        <dbReference type="ARBA" id="ARBA00023186"/>
    </source>
</evidence>
<dbReference type="InterPro" id="IPR009012">
    <property type="entry name" value="GrpE_head"/>
</dbReference>
<comment type="subcellular location">
    <subcellularLocation>
        <location evidence="3">Cytoplasm</location>
    </subcellularLocation>
</comment>
<dbReference type="PANTHER" id="PTHR21237">
    <property type="entry name" value="GRPE PROTEIN"/>
    <property type="match status" value="1"/>
</dbReference>
<sequence>MTSAPNDWTQSAPAPDEPVIVRDKRRIDPQSGQVRVEAARTQTASPAGDTVTSPAGVPPAGEADQVASLRQQVTERTSDLQRLKAEFDNYRRRVERDRQALAEQAAGRLLLALLPTLDDIGRARDHGDLEGPFKAVAESLEATLETAGLERFGARGDEFDPLVHDALMHTYSAEVTRPTCVDIFRAGYRHAGRVLRPAQVAVAEPAAEDPDAGQGADGGTAAGAAPEAGGGSAEAAE</sequence>
<keyword evidence="3 4" id="KW-0346">Stress response</keyword>
<feature type="region of interest" description="Disordered" evidence="6">
    <location>
        <begin position="202"/>
        <end position="237"/>
    </location>
</feature>
<dbReference type="Proteomes" id="UP000035425">
    <property type="component" value="Unassembled WGS sequence"/>
</dbReference>
<dbReference type="SUPFAM" id="SSF58014">
    <property type="entry name" value="Coiled-coil domain of nucleotide exchange factor GrpE"/>
    <property type="match status" value="1"/>
</dbReference>
<dbReference type="Gene3D" id="2.30.22.10">
    <property type="entry name" value="Head domain of nucleotide exchange factor GrpE"/>
    <property type="match status" value="1"/>
</dbReference>
<proteinExistence type="inferred from homology"/>
<dbReference type="Pfam" id="PF01025">
    <property type="entry name" value="GrpE"/>
    <property type="match status" value="1"/>
</dbReference>
<name>A0ABR5F0P5_9ACTN</name>
<comment type="subunit">
    <text evidence="3">Homodimer.</text>
</comment>
<organism evidence="7 8">
    <name type="scientific">Protofrankia coriariae</name>
    <dbReference type="NCBI Taxonomy" id="1562887"/>
    <lineage>
        <taxon>Bacteria</taxon>
        <taxon>Bacillati</taxon>
        <taxon>Actinomycetota</taxon>
        <taxon>Actinomycetes</taxon>
        <taxon>Frankiales</taxon>
        <taxon>Frankiaceae</taxon>
        <taxon>Protofrankia</taxon>
    </lineage>
</organism>
<dbReference type="CDD" id="cd00446">
    <property type="entry name" value="GrpE"/>
    <property type="match status" value="1"/>
</dbReference>
<feature type="compositionally biased region" description="Polar residues" evidence="6">
    <location>
        <begin position="40"/>
        <end position="53"/>
    </location>
</feature>
<dbReference type="SUPFAM" id="SSF51064">
    <property type="entry name" value="Head domain of nucleotide exchange factor GrpE"/>
    <property type="match status" value="1"/>
</dbReference>
<accession>A0ABR5F0P5</accession>
<evidence type="ECO:0000256" key="5">
    <source>
        <dbReference type="RuleBase" id="RU004478"/>
    </source>
</evidence>
<dbReference type="PRINTS" id="PR00773">
    <property type="entry name" value="GRPEPROTEIN"/>
</dbReference>
<dbReference type="PANTHER" id="PTHR21237:SF23">
    <property type="entry name" value="GRPE PROTEIN HOMOLOG, MITOCHONDRIAL"/>
    <property type="match status" value="1"/>
</dbReference>
<reference evidence="7 8" key="1">
    <citation type="submission" date="2014-12" db="EMBL/GenBank/DDBJ databases">
        <title>Frankia sp. BMG5.1 draft genome.</title>
        <authorList>
            <person name="Gtari M."/>
            <person name="Ghodhbane-Gtari F."/>
            <person name="Nouioui I."/>
            <person name="Ktari A."/>
            <person name="Hezbri K."/>
            <person name="Mimouni W."/>
            <person name="Sbissi I."/>
            <person name="Ayari A."/>
            <person name="Yamanaka T."/>
            <person name="Normand P."/>
            <person name="Tisa L.S."/>
            <person name="Boudabous A."/>
        </authorList>
    </citation>
    <scope>NUCLEOTIDE SEQUENCE [LARGE SCALE GENOMIC DNA]</scope>
    <source>
        <strain evidence="7 8">BMG5.1</strain>
    </source>
</reference>
<dbReference type="RefSeq" id="WP_047224404.1">
    <property type="nucleotide sequence ID" value="NZ_JWIO01000037.1"/>
</dbReference>